<organism evidence="1 2">
    <name type="scientific">Mycena metata</name>
    <dbReference type="NCBI Taxonomy" id="1033252"/>
    <lineage>
        <taxon>Eukaryota</taxon>
        <taxon>Fungi</taxon>
        <taxon>Dikarya</taxon>
        <taxon>Basidiomycota</taxon>
        <taxon>Agaricomycotina</taxon>
        <taxon>Agaricomycetes</taxon>
        <taxon>Agaricomycetidae</taxon>
        <taxon>Agaricales</taxon>
        <taxon>Marasmiineae</taxon>
        <taxon>Mycenaceae</taxon>
        <taxon>Mycena</taxon>
    </lineage>
</organism>
<dbReference type="EMBL" id="JARKIB010000108">
    <property type="protein sequence ID" value="KAJ7739148.1"/>
    <property type="molecule type" value="Genomic_DNA"/>
</dbReference>
<evidence type="ECO:0000313" key="2">
    <source>
        <dbReference type="Proteomes" id="UP001215598"/>
    </source>
</evidence>
<protein>
    <submittedName>
        <fullName evidence="1">Uncharacterized protein</fullName>
    </submittedName>
</protein>
<keyword evidence="2" id="KW-1185">Reference proteome</keyword>
<reference evidence="1" key="1">
    <citation type="submission" date="2023-03" db="EMBL/GenBank/DDBJ databases">
        <title>Massive genome expansion in bonnet fungi (Mycena s.s.) driven by repeated elements and novel gene families across ecological guilds.</title>
        <authorList>
            <consortium name="Lawrence Berkeley National Laboratory"/>
            <person name="Harder C.B."/>
            <person name="Miyauchi S."/>
            <person name="Viragh M."/>
            <person name="Kuo A."/>
            <person name="Thoen E."/>
            <person name="Andreopoulos B."/>
            <person name="Lu D."/>
            <person name="Skrede I."/>
            <person name="Drula E."/>
            <person name="Henrissat B."/>
            <person name="Morin E."/>
            <person name="Kohler A."/>
            <person name="Barry K."/>
            <person name="LaButti K."/>
            <person name="Morin E."/>
            <person name="Salamov A."/>
            <person name="Lipzen A."/>
            <person name="Mereny Z."/>
            <person name="Hegedus B."/>
            <person name="Baldrian P."/>
            <person name="Stursova M."/>
            <person name="Weitz H."/>
            <person name="Taylor A."/>
            <person name="Grigoriev I.V."/>
            <person name="Nagy L.G."/>
            <person name="Martin F."/>
            <person name="Kauserud H."/>
        </authorList>
    </citation>
    <scope>NUCLEOTIDE SEQUENCE</scope>
    <source>
        <strain evidence="1">CBHHK182m</strain>
    </source>
</reference>
<comment type="caution">
    <text evidence="1">The sequence shown here is derived from an EMBL/GenBank/DDBJ whole genome shotgun (WGS) entry which is preliminary data.</text>
</comment>
<dbReference type="AlphaFoldDB" id="A0AAD7IB50"/>
<name>A0AAD7IB50_9AGAR</name>
<gene>
    <name evidence="1" type="ORF">B0H16DRAFT_1465409</name>
</gene>
<dbReference type="Proteomes" id="UP001215598">
    <property type="component" value="Unassembled WGS sequence"/>
</dbReference>
<sequence>MPLDWHPETAIAEKERISWEAVDGFVHAPSKESQKILRRGLVNEDADLILEHPHPYRQSVITTLGCAVQKVNATATMANKRNPGLRKKLQHGVTDVDGSYAPLAFLLSKSSLAVDVFQAKISSVRSRIARISDLDEQPGKRRVRSFWEMRLSGVENKVAKWSRVAHDLLPPRTAIICEPDPEPWKALTRSNLALLRPFGQNFS</sequence>
<accession>A0AAD7IB50</accession>
<proteinExistence type="predicted"/>
<evidence type="ECO:0000313" key="1">
    <source>
        <dbReference type="EMBL" id="KAJ7739148.1"/>
    </source>
</evidence>